<name>A0A318D7N7_9GAMM</name>
<organism evidence="12 13">
    <name type="scientific">Kangiella spongicola</name>
    <dbReference type="NCBI Taxonomy" id="796379"/>
    <lineage>
        <taxon>Bacteria</taxon>
        <taxon>Pseudomonadati</taxon>
        <taxon>Pseudomonadota</taxon>
        <taxon>Gammaproteobacteria</taxon>
        <taxon>Kangiellales</taxon>
        <taxon>Kangiellaceae</taxon>
        <taxon>Kangiella</taxon>
    </lineage>
</organism>
<dbReference type="AlphaFoldDB" id="A0A318D7N7"/>
<dbReference type="GO" id="GO:0004066">
    <property type="term" value="F:asparagine synthase (glutamine-hydrolyzing) activity"/>
    <property type="evidence" value="ECO:0007669"/>
    <property type="project" value="UniProtKB-EC"/>
</dbReference>
<dbReference type="PIRSF" id="PIRSF001589">
    <property type="entry name" value="Asn_synthetase_glu-h"/>
    <property type="match status" value="1"/>
</dbReference>
<sequence>MCGIAGVIHNDKNRAIDSQTLVNMAAIQYHRGPDNFGYHNPQGAGVGLSHARLTIIDLDEERGRQPHVSSDGRYMMVHNGEFYDFQRIRASMTAQGARFGTKSDSELVLQMYPHYGIEKTVEQLRGEFAFSIYDREEETMYLVRDRFGIKPLYWTETEHGVVFGSELKVLFAHPEVKREIDSEGLYHQLIQVMVPGSTAFKGINQVPPGHWIKIQRKDGKLNIEQHKYWDINFPQAEAHLNVKDEEEYIEGVREQLLEAVHLRLNADVPVGAYLSGGIDSCSILGLSASVRQDPVKAFTIGFDDADYDETPIATEMAEMTGAEQIILPLSAEHLYDHFERTIWHTERTIYNTLGVAKLLMSQKVREQGYKVVLTGEGSDELFAGYPAFRKDMFLYGLSDLPDNLRTDLQSTLAESNELFKGAMLPREEFNSEAINQKVGFTPTCIQSWMGCDGFARDLMSKDHQANIKSYDAGRAIAEQFDESQLEGRHPLDKAQYVWIKTMLEGQILTWGGDRVDMANSMEARPPFLDHYLADYAVNIPPQMRIKGPVEKYVLKEAMKGLLPETLYKRQKFAFMAPPAHTDEKKWNALMELMEEFANEKRIKEAGLIDYDALKQMIDSHADPSVPRDHKVQMDALLNHVLGVQLLHYHFVEQDIPKKAAAKAHELGWAA</sequence>
<dbReference type="OrthoDB" id="9763290at2"/>
<dbReference type="InterPro" id="IPR006426">
    <property type="entry name" value="Asn_synth_AEB"/>
</dbReference>
<evidence type="ECO:0000256" key="10">
    <source>
        <dbReference type="PIRSR" id="PIRSR001589-3"/>
    </source>
</evidence>
<dbReference type="Pfam" id="PF13537">
    <property type="entry name" value="GATase_7"/>
    <property type="match status" value="1"/>
</dbReference>
<dbReference type="PANTHER" id="PTHR43284">
    <property type="entry name" value="ASPARAGINE SYNTHETASE (GLUTAMINE-HYDROLYZING)"/>
    <property type="match status" value="1"/>
</dbReference>
<dbReference type="PROSITE" id="PS51278">
    <property type="entry name" value="GATASE_TYPE_2"/>
    <property type="match status" value="1"/>
</dbReference>
<reference evidence="12 13" key="1">
    <citation type="submission" date="2018-05" db="EMBL/GenBank/DDBJ databases">
        <title>Kangiella spongicola genome sequence.</title>
        <authorList>
            <person name="Maclea K.S."/>
            <person name="Goen A.E."/>
            <person name="Kelley C."/>
            <person name="Underriner A."/>
            <person name="Silverwood T."/>
            <person name="Trachtenberg A.M."/>
        </authorList>
    </citation>
    <scope>NUCLEOTIDE SEQUENCE [LARGE SCALE GENOMIC DNA]</scope>
    <source>
        <strain evidence="12 13">ATCC BAA-2076</strain>
    </source>
</reference>
<keyword evidence="5 9" id="KW-0067">ATP-binding</keyword>
<dbReference type="SUPFAM" id="SSF56235">
    <property type="entry name" value="N-terminal nucleophile aminohydrolases (Ntn hydrolases)"/>
    <property type="match status" value="1"/>
</dbReference>
<evidence type="ECO:0000259" key="11">
    <source>
        <dbReference type="PROSITE" id="PS51278"/>
    </source>
</evidence>
<evidence type="ECO:0000256" key="2">
    <source>
        <dbReference type="ARBA" id="ARBA00005752"/>
    </source>
</evidence>
<dbReference type="InterPro" id="IPR001962">
    <property type="entry name" value="Asn_synthase"/>
</dbReference>
<dbReference type="InterPro" id="IPR014729">
    <property type="entry name" value="Rossmann-like_a/b/a_fold"/>
</dbReference>
<accession>A0A318D7N7</accession>
<keyword evidence="13" id="KW-1185">Reference proteome</keyword>
<dbReference type="GO" id="GO:0006529">
    <property type="term" value="P:asparagine biosynthetic process"/>
    <property type="evidence" value="ECO:0007669"/>
    <property type="project" value="UniProtKB-KW"/>
</dbReference>
<dbReference type="EC" id="6.3.5.4" evidence="3"/>
<evidence type="ECO:0000256" key="4">
    <source>
        <dbReference type="ARBA" id="ARBA00022741"/>
    </source>
</evidence>
<dbReference type="Gene3D" id="3.40.50.620">
    <property type="entry name" value="HUPs"/>
    <property type="match status" value="2"/>
</dbReference>
<protein>
    <recommendedName>
        <fullName evidence="3">asparagine synthase (glutamine-hydrolyzing)</fullName>
        <ecNumber evidence="3">6.3.5.4</ecNumber>
    </recommendedName>
</protein>
<comment type="catalytic activity">
    <reaction evidence="7">
        <text>L-aspartate + L-glutamine + ATP + H2O = L-asparagine + L-glutamate + AMP + diphosphate + H(+)</text>
        <dbReference type="Rhea" id="RHEA:12228"/>
        <dbReference type="ChEBI" id="CHEBI:15377"/>
        <dbReference type="ChEBI" id="CHEBI:15378"/>
        <dbReference type="ChEBI" id="CHEBI:29985"/>
        <dbReference type="ChEBI" id="CHEBI:29991"/>
        <dbReference type="ChEBI" id="CHEBI:30616"/>
        <dbReference type="ChEBI" id="CHEBI:33019"/>
        <dbReference type="ChEBI" id="CHEBI:58048"/>
        <dbReference type="ChEBI" id="CHEBI:58359"/>
        <dbReference type="ChEBI" id="CHEBI:456215"/>
        <dbReference type="EC" id="6.3.5.4"/>
    </reaction>
</comment>
<feature type="site" description="Important for beta-aspartyl-AMP intermediate formation" evidence="10">
    <location>
        <position position="376"/>
    </location>
</feature>
<feature type="binding site" evidence="9">
    <location>
        <position position="104"/>
    </location>
    <ligand>
        <name>L-glutamine</name>
        <dbReference type="ChEBI" id="CHEBI:58359"/>
    </ligand>
</feature>
<dbReference type="InterPro" id="IPR051786">
    <property type="entry name" value="ASN_synthetase/amidase"/>
</dbReference>
<feature type="active site" description="For GATase activity" evidence="8">
    <location>
        <position position="2"/>
    </location>
</feature>
<feature type="binding site" evidence="9">
    <location>
        <position position="300"/>
    </location>
    <ligand>
        <name>ATP</name>
        <dbReference type="ChEBI" id="CHEBI:30616"/>
    </ligand>
</feature>
<dbReference type="RefSeq" id="WP_110199212.1">
    <property type="nucleotide sequence ID" value="NZ_QICH01000001.1"/>
</dbReference>
<evidence type="ECO:0000256" key="5">
    <source>
        <dbReference type="ARBA" id="ARBA00022840"/>
    </source>
</evidence>
<dbReference type="Gene3D" id="3.60.20.10">
    <property type="entry name" value="Glutamine Phosphoribosylpyrophosphate, subunit 1, domain 1"/>
    <property type="match status" value="1"/>
</dbReference>
<evidence type="ECO:0000256" key="8">
    <source>
        <dbReference type="PIRSR" id="PIRSR001589-1"/>
    </source>
</evidence>
<dbReference type="Proteomes" id="UP000247689">
    <property type="component" value="Unassembled WGS sequence"/>
</dbReference>
<dbReference type="PANTHER" id="PTHR43284:SF1">
    <property type="entry name" value="ASPARAGINE SYNTHETASE"/>
    <property type="match status" value="1"/>
</dbReference>
<comment type="similarity">
    <text evidence="2">Belongs to the asparagine synthetase family.</text>
</comment>
<evidence type="ECO:0000256" key="1">
    <source>
        <dbReference type="ARBA" id="ARBA00005187"/>
    </source>
</evidence>
<dbReference type="SUPFAM" id="SSF52402">
    <property type="entry name" value="Adenine nucleotide alpha hydrolases-like"/>
    <property type="match status" value="1"/>
</dbReference>
<dbReference type="CDD" id="cd00712">
    <property type="entry name" value="AsnB"/>
    <property type="match status" value="1"/>
</dbReference>
<keyword evidence="6 8" id="KW-0315">Glutamine amidotransferase</keyword>
<evidence type="ECO:0000313" key="13">
    <source>
        <dbReference type="Proteomes" id="UP000247689"/>
    </source>
</evidence>
<evidence type="ECO:0000256" key="9">
    <source>
        <dbReference type="PIRSR" id="PIRSR001589-2"/>
    </source>
</evidence>
<dbReference type="InterPro" id="IPR029055">
    <property type="entry name" value="Ntn_hydrolases_N"/>
</dbReference>
<proteinExistence type="inferred from homology"/>
<dbReference type="GO" id="GO:0005524">
    <property type="term" value="F:ATP binding"/>
    <property type="evidence" value="ECO:0007669"/>
    <property type="project" value="UniProtKB-KW"/>
</dbReference>
<dbReference type="GO" id="GO:0005829">
    <property type="term" value="C:cytosol"/>
    <property type="evidence" value="ECO:0007669"/>
    <property type="project" value="TreeGrafter"/>
</dbReference>
<dbReference type="NCBIfam" id="TIGR01536">
    <property type="entry name" value="asn_synth_AEB"/>
    <property type="match status" value="1"/>
</dbReference>
<dbReference type="CDD" id="cd01991">
    <property type="entry name" value="Asn_synthase_B_C"/>
    <property type="match status" value="1"/>
</dbReference>
<dbReference type="EMBL" id="QICH01000001">
    <property type="protein sequence ID" value="PXF63808.1"/>
    <property type="molecule type" value="Genomic_DNA"/>
</dbReference>
<feature type="domain" description="Glutamine amidotransferase type-2" evidence="11">
    <location>
        <begin position="2"/>
        <end position="217"/>
    </location>
</feature>
<evidence type="ECO:0000256" key="3">
    <source>
        <dbReference type="ARBA" id="ARBA00012737"/>
    </source>
</evidence>
<dbReference type="Pfam" id="PF00733">
    <property type="entry name" value="Asn_synthase"/>
    <property type="match status" value="1"/>
</dbReference>
<evidence type="ECO:0000256" key="6">
    <source>
        <dbReference type="ARBA" id="ARBA00022962"/>
    </source>
</evidence>
<comment type="pathway">
    <text evidence="1">Amino-acid biosynthesis; L-asparagine biosynthesis; L-asparagine from L-aspartate (L-Gln route): step 1/1.</text>
</comment>
<keyword evidence="8" id="KW-0028">Amino-acid biosynthesis</keyword>
<keyword evidence="4 9" id="KW-0547">Nucleotide-binding</keyword>
<evidence type="ECO:0000256" key="7">
    <source>
        <dbReference type="ARBA" id="ARBA00048741"/>
    </source>
</evidence>
<keyword evidence="8" id="KW-0061">Asparagine biosynthesis</keyword>
<dbReference type="InterPro" id="IPR033738">
    <property type="entry name" value="AsnB_N"/>
</dbReference>
<dbReference type="InterPro" id="IPR017932">
    <property type="entry name" value="GATase_2_dom"/>
</dbReference>
<comment type="caution">
    <text evidence="12">The sequence shown here is derived from an EMBL/GenBank/DDBJ whole genome shotgun (WGS) entry which is preliminary data.</text>
</comment>
<evidence type="ECO:0000313" key="12">
    <source>
        <dbReference type="EMBL" id="PXF63808.1"/>
    </source>
</evidence>
<gene>
    <name evidence="12" type="primary">asnB</name>
    <name evidence="12" type="ORF">DL796_01295</name>
</gene>